<reference evidence="2" key="1">
    <citation type="submission" date="2016-10" db="EMBL/GenBank/DDBJ databases">
        <authorList>
            <person name="Varghese N."/>
            <person name="Submissions S."/>
        </authorList>
    </citation>
    <scope>NUCLEOTIDE SEQUENCE [LARGE SCALE GENOMIC DNA]</scope>
    <source>
        <strain evidence="2">DSM 22082</strain>
    </source>
</reference>
<protein>
    <recommendedName>
        <fullName evidence="1">5-oxoprolinase subunit A</fullName>
        <shortName evidence="1">5-OPase subunit A</shortName>
        <ecNumber evidence="1">3.5.2.9</ecNumber>
    </recommendedName>
    <alternativeName>
        <fullName evidence="1">5-oxoprolinase (ATP-hydrolyzing) subunit A</fullName>
    </alternativeName>
</protein>
<dbReference type="GO" id="GO:0005975">
    <property type="term" value="P:carbohydrate metabolic process"/>
    <property type="evidence" value="ECO:0007669"/>
    <property type="project" value="InterPro"/>
</dbReference>
<dbReference type="SUPFAM" id="SSF88713">
    <property type="entry name" value="Glycoside hydrolase/deacetylase"/>
    <property type="match status" value="1"/>
</dbReference>
<dbReference type="CDD" id="cd10787">
    <property type="entry name" value="LamB_YcsF_like"/>
    <property type="match status" value="1"/>
</dbReference>
<accession>A0A1H1X4Z3</accession>
<dbReference type="GO" id="GO:0005524">
    <property type="term" value="F:ATP binding"/>
    <property type="evidence" value="ECO:0007669"/>
    <property type="project" value="UniProtKB-UniRule"/>
</dbReference>
<dbReference type="InterPro" id="IPR011330">
    <property type="entry name" value="Glyco_hydro/deAcase_b/a-brl"/>
</dbReference>
<dbReference type="HAMAP" id="MF_00691">
    <property type="entry name" value="PxpA"/>
    <property type="match status" value="1"/>
</dbReference>
<dbReference type="RefSeq" id="WP_092107736.1">
    <property type="nucleotide sequence ID" value="NZ_LT629739.1"/>
</dbReference>
<dbReference type="Gene3D" id="3.20.20.370">
    <property type="entry name" value="Glycoside hydrolase/deacetylase"/>
    <property type="match status" value="1"/>
</dbReference>
<dbReference type="GO" id="GO:0017168">
    <property type="term" value="F:5-oxoprolinase (ATP-hydrolyzing) activity"/>
    <property type="evidence" value="ECO:0007669"/>
    <property type="project" value="UniProtKB-UniRule"/>
</dbReference>
<dbReference type="STRING" id="629680.SAMN04489751_3596"/>
<dbReference type="NCBIfam" id="NF003816">
    <property type="entry name" value="PRK05406.1-5"/>
    <property type="match status" value="1"/>
</dbReference>
<keyword evidence="1" id="KW-0378">Hydrolase</keyword>
<dbReference type="EC" id="3.5.2.9" evidence="1"/>
<evidence type="ECO:0000313" key="2">
    <source>
        <dbReference type="EMBL" id="SDT04423.1"/>
    </source>
</evidence>
<keyword evidence="1" id="KW-0067">ATP-binding</keyword>
<dbReference type="AlphaFoldDB" id="A0A1H1X4Z3"/>
<comment type="catalytic activity">
    <reaction evidence="1">
        <text>5-oxo-L-proline + ATP + 2 H2O = L-glutamate + ADP + phosphate + H(+)</text>
        <dbReference type="Rhea" id="RHEA:10348"/>
        <dbReference type="ChEBI" id="CHEBI:15377"/>
        <dbReference type="ChEBI" id="CHEBI:15378"/>
        <dbReference type="ChEBI" id="CHEBI:29985"/>
        <dbReference type="ChEBI" id="CHEBI:30616"/>
        <dbReference type="ChEBI" id="CHEBI:43474"/>
        <dbReference type="ChEBI" id="CHEBI:58402"/>
        <dbReference type="ChEBI" id="CHEBI:456216"/>
        <dbReference type="EC" id="3.5.2.9"/>
    </reaction>
</comment>
<dbReference type="PANTHER" id="PTHR30292">
    <property type="entry name" value="UNCHARACTERIZED PROTEIN YBGL-RELATED"/>
    <property type="match status" value="1"/>
</dbReference>
<dbReference type="NCBIfam" id="NF003814">
    <property type="entry name" value="PRK05406.1-3"/>
    <property type="match status" value="1"/>
</dbReference>
<comment type="subunit">
    <text evidence="1">Forms a complex composed of PxpA, PxpB and PxpC.</text>
</comment>
<evidence type="ECO:0000313" key="3">
    <source>
        <dbReference type="Proteomes" id="UP000199700"/>
    </source>
</evidence>
<dbReference type="PANTHER" id="PTHR30292:SF0">
    <property type="entry name" value="5-OXOPROLINASE SUBUNIT A"/>
    <property type="match status" value="1"/>
</dbReference>
<keyword evidence="3" id="KW-1185">Reference proteome</keyword>
<gene>
    <name evidence="1" type="primary">pxpA</name>
    <name evidence="2" type="ORF">SAMN04489751_3596</name>
</gene>
<comment type="similarity">
    <text evidence="1">Belongs to the LamB/PxpA family.</text>
</comment>
<dbReference type="Pfam" id="PF03746">
    <property type="entry name" value="LamB_YcsF"/>
    <property type="match status" value="1"/>
</dbReference>
<sequence>MTRTIDLVADVGEAFGAYSLGDDVHLLDLLTSANVACGFHAGDPQIMTKTVAACRTRGVAVGAHPGFNDLRGFGRRAIAMSTDEVRTDVLYQLGALQGIAQAQAVELSHVTPHGSLGNLSVTDEGYARGVAEAVAAFDPNLPIVTQEGQLSKLARSEGLRVAITAMADRSYNPDGSLVSRKIKGAVIHDEDVVVERAVRMVTDGTVVAHDGSLMEIDVDTVLLHGDNAEAVEAAGRIRDALSAAGVGFASLATVLSEKNSV</sequence>
<proteinExistence type="inferred from homology"/>
<evidence type="ECO:0000256" key="1">
    <source>
        <dbReference type="HAMAP-Rule" id="MF_00691"/>
    </source>
</evidence>
<dbReference type="OrthoDB" id="9773478at2"/>
<comment type="function">
    <text evidence="1">Catalyzes the cleavage of 5-oxoproline to form L-glutamate coupled to the hydrolysis of ATP to ADP and inorganic phosphate.</text>
</comment>
<keyword evidence="1" id="KW-0547">Nucleotide-binding</keyword>
<dbReference type="EMBL" id="LT629739">
    <property type="protein sequence ID" value="SDT04423.1"/>
    <property type="molecule type" value="Genomic_DNA"/>
</dbReference>
<dbReference type="Proteomes" id="UP000199700">
    <property type="component" value="Chromosome"/>
</dbReference>
<dbReference type="InterPro" id="IPR005501">
    <property type="entry name" value="LamB/YcsF/PxpA-like"/>
</dbReference>
<organism evidence="2 3">
    <name type="scientific">Brevibacterium sandarakinum</name>
    <dbReference type="NCBI Taxonomy" id="629680"/>
    <lineage>
        <taxon>Bacteria</taxon>
        <taxon>Bacillati</taxon>
        <taxon>Actinomycetota</taxon>
        <taxon>Actinomycetes</taxon>
        <taxon>Micrococcales</taxon>
        <taxon>Brevibacteriaceae</taxon>
        <taxon>Brevibacterium</taxon>
    </lineage>
</organism>
<name>A0A1H1X4Z3_BRESA</name>